<proteinExistence type="predicted"/>
<dbReference type="EMBL" id="DS794602">
    <property type="protein sequence ID" value="EEC10325.1"/>
    <property type="molecule type" value="Genomic_DNA"/>
</dbReference>
<dbReference type="SUPFAM" id="SSF75304">
    <property type="entry name" value="Amidase signature (AS) enzymes"/>
    <property type="match status" value="1"/>
</dbReference>
<evidence type="ECO:0000259" key="1">
    <source>
        <dbReference type="Pfam" id="PF01425"/>
    </source>
</evidence>
<dbReference type="InParanoid" id="B7PUQ3"/>
<dbReference type="HOGENOM" id="CLU_009600_16_0_1"/>
<organism>
    <name type="scientific">Ixodes scapularis</name>
    <name type="common">Black-legged tick</name>
    <name type="synonym">Deer tick</name>
    <dbReference type="NCBI Taxonomy" id="6945"/>
    <lineage>
        <taxon>Eukaryota</taxon>
        <taxon>Metazoa</taxon>
        <taxon>Ecdysozoa</taxon>
        <taxon>Arthropoda</taxon>
        <taxon>Chelicerata</taxon>
        <taxon>Arachnida</taxon>
        <taxon>Acari</taxon>
        <taxon>Parasitiformes</taxon>
        <taxon>Ixodida</taxon>
        <taxon>Ixodoidea</taxon>
        <taxon>Ixodidae</taxon>
        <taxon>Ixodinae</taxon>
        <taxon>Ixodes</taxon>
    </lineage>
</organism>
<dbReference type="Pfam" id="PF01425">
    <property type="entry name" value="Amidase"/>
    <property type="match status" value="1"/>
</dbReference>
<accession>B7PUQ3</accession>
<dbReference type="Proteomes" id="UP000001555">
    <property type="component" value="Unassembled WGS sequence"/>
</dbReference>
<sequence>MVYHWVSSWSGGEASLIAAAGSLQGIGTDIAGSIRLPSTYCGLFGHKPTAGIVSNDGLFPKWGGTLSDYNCTGPICRYAEDLPTMLKIMAGPNASRLLLDKDVSQCQTLKRQLGSKQQRSCIFSVAVDYLSRGPHLRHFELNFEEFKNAYNIWLAAYIKSEAPPFGDVFKREDEKMQHMKELLRTLTGACKHTPAAIMLSKVSSMRRVHQQAFIDKAWSMASRLQHRIENLLGDNAVFLLPGTTSAALFHHQDILFPESLSMTSLLSILKLPVTACPVVLNDKGLPLGVQVVASRGQDRLSLAVARELQRGFGGWKDPSAKS</sequence>
<evidence type="ECO:0000313" key="4">
    <source>
        <dbReference type="Proteomes" id="UP000001555"/>
    </source>
</evidence>
<dbReference type="InterPro" id="IPR036928">
    <property type="entry name" value="AS_sf"/>
</dbReference>
<dbReference type="GO" id="GO:0004040">
    <property type="term" value="F:amidase activity"/>
    <property type="evidence" value="ECO:0007669"/>
    <property type="project" value="UniProtKB-EC"/>
</dbReference>
<dbReference type="EMBL" id="ABJB010770863">
    <property type="status" value="NOT_ANNOTATED_CDS"/>
    <property type="molecule type" value="Genomic_DNA"/>
</dbReference>
<name>B7PUQ3_IXOSC</name>
<dbReference type="STRING" id="6945.B7PUQ3"/>
<feature type="domain" description="Amidase" evidence="1">
    <location>
        <begin position="10"/>
        <end position="300"/>
    </location>
</feature>
<dbReference type="AlphaFoldDB" id="B7PUQ3"/>
<reference evidence="2 4" key="1">
    <citation type="submission" date="2008-03" db="EMBL/GenBank/DDBJ databases">
        <title>Annotation of Ixodes scapularis.</title>
        <authorList>
            <consortium name="Ixodes scapularis Genome Project Consortium"/>
            <person name="Caler E."/>
            <person name="Hannick L.I."/>
            <person name="Bidwell S."/>
            <person name="Joardar V."/>
            <person name="Thiagarajan M."/>
            <person name="Amedeo P."/>
            <person name="Galinsky K.J."/>
            <person name="Schobel S."/>
            <person name="Inman J."/>
            <person name="Hostetler J."/>
            <person name="Miller J."/>
            <person name="Hammond M."/>
            <person name="Megy K."/>
            <person name="Lawson D."/>
            <person name="Kodira C."/>
            <person name="Sutton G."/>
            <person name="Meyer J."/>
            <person name="Hill C.A."/>
            <person name="Birren B."/>
            <person name="Nene V."/>
            <person name="Collins F."/>
            <person name="Alarcon-Chaidez F."/>
            <person name="Wikel S."/>
            <person name="Strausberg R."/>
        </authorList>
    </citation>
    <scope>NUCLEOTIDE SEQUENCE [LARGE SCALE GENOMIC DNA]</scope>
    <source>
        <strain evidence="4">Wikel</strain>
        <strain evidence="2">Wikel colony</strain>
    </source>
</reference>
<keyword evidence="4" id="KW-1185">Reference proteome</keyword>
<evidence type="ECO:0000313" key="3">
    <source>
        <dbReference type="EnsemblMetazoa" id="ISCW007283-PA"/>
    </source>
</evidence>
<dbReference type="EMBL" id="ABJB010354846">
    <property type="status" value="NOT_ANNOTATED_CDS"/>
    <property type="molecule type" value="Genomic_DNA"/>
</dbReference>
<dbReference type="PANTHER" id="PTHR43372">
    <property type="entry name" value="FATTY-ACID AMIDE HYDROLASE"/>
    <property type="match status" value="1"/>
</dbReference>
<gene>
    <name evidence="2" type="ORF">IscW_ISCW007283</name>
</gene>
<dbReference type="VEuPathDB" id="VectorBase:ISCP_030312"/>
<protein>
    <submittedName>
        <fullName evidence="2 3">Fatty-acid amide hydrolase 2-A, putative</fullName>
        <ecNumber evidence="2">3.5.1.4</ecNumber>
    </submittedName>
</protein>
<dbReference type="PaxDb" id="6945-B7PUQ3"/>
<dbReference type="VEuPathDB" id="VectorBase:ISCI007283"/>
<dbReference type="OrthoDB" id="6428749at2759"/>
<keyword evidence="2" id="KW-0378">Hydrolase</keyword>
<dbReference type="Gene3D" id="3.90.1300.10">
    <property type="entry name" value="Amidase signature (AS) domain"/>
    <property type="match status" value="1"/>
</dbReference>
<dbReference type="EC" id="3.5.1.4" evidence="2"/>
<dbReference type="PANTHER" id="PTHR43372:SF4">
    <property type="entry name" value="FATTY-ACID AMIDE HYDROLASE 2"/>
    <property type="match status" value="1"/>
</dbReference>
<dbReference type="EMBL" id="ABJB010033849">
    <property type="status" value="NOT_ANNOTATED_CDS"/>
    <property type="molecule type" value="Genomic_DNA"/>
</dbReference>
<dbReference type="InterPro" id="IPR023631">
    <property type="entry name" value="Amidase_dom"/>
</dbReference>
<dbReference type="VEuPathDB" id="VectorBase:ISCW007283"/>
<dbReference type="InterPro" id="IPR052739">
    <property type="entry name" value="FAAH2"/>
</dbReference>
<reference evidence="3" key="2">
    <citation type="submission" date="2020-05" db="UniProtKB">
        <authorList>
            <consortium name="EnsemblMetazoa"/>
        </authorList>
    </citation>
    <scope>IDENTIFICATION</scope>
    <source>
        <strain evidence="3">wikel</strain>
    </source>
</reference>
<evidence type="ECO:0000313" key="2">
    <source>
        <dbReference type="EMBL" id="EEC10325.1"/>
    </source>
</evidence>
<dbReference type="EnsemblMetazoa" id="ISCW007283-RA">
    <property type="protein sequence ID" value="ISCW007283-PA"/>
    <property type="gene ID" value="ISCW007283"/>
</dbReference>